<gene>
    <name evidence="2" type="ORF">IAA17_11525</name>
</gene>
<dbReference type="Gene3D" id="3.60.40.10">
    <property type="entry name" value="PPM-type phosphatase domain"/>
    <property type="match status" value="1"/>
</dbReference>
<reference evidence="2" key="2">
    <citation type="submission" date="2021-04" db="EMBL/GenBank/DDBJ databases">
        <authorList>
            <person name="Gilroy R."/>
        </authorList>
    </citation>
    <scope>NUCLEOTIDE SEQUENCE</scope>
    <source>
        <strain evidence="2">ChiBcec1-1093</strain>
    </source>
</reference>
<dbReference type="Proteomes" id="UP000824101">
    <property type="component" value="Unassembled WGS sequence"/>
</dbReference>
<evidence type="ECO:0000313" key="2">
    <source>
        <dbReference type="EMBL" id="HIZ80404.1"/>
    </source>
</evidence>
<dbReference type="SMART" id="SM00332">
    <property type="entry name" value="PP2Cc"/>
    <property type="match status" value="1"/>
</dbReference>
<dbReference type="Pfam" id="PF13672">
    <property type="entry name" value="PP2C_2"/>
    <property type="match status" value="1"/>
</dbReference>
<feature type="domain" description="PPM-type phosphatase" evidence="1">
    <location>
        <begin position="3"/>
        <end position="241"/>
    </location>
</feature>
<dbReference type="SMART" id="SM00331">
    <property type="entry name" value="PP2C_SIG"/>
    <property type="match status" value="1"/>
</dbReference>
<organism evidence="2 3">
    <name type="scientific">Candidatus Lachnoclostridium stercorigallinarum</name>
    <dbReference type="NCBI Taxonomy" id="2838634"/>
    <lineage>
        <taxon>Bacteria</taxon>
        <taxon>Bacillati</taxon>
        <taxon>Bacillota</taxon>
        <taxon>Clostridia</taxon>
        <taxon>Lachnospirales</taxon>
        <taxon>Lachnospiraceae</taxon>
    </lineage>
</organism>
<protein>
    <submittedName>
        <fullName evidence="2">Protein phosphatase 2C domain-containing protein</fullName>
    </submittedName>
</protein>
<dbReference type="InterPro" id="IPR001932">
    <property type="entry name" value="PPM-type_phosphatase-like_dom"/>
</dbReference>
<evidence type="ECO:0000313" key="3">
    <source>
        <dbReference type="Proteomes" id="UP000824101"/>
    </source>
</evidence>
<dbReference type="CDD" id="cd00143">
    <property type="entry name" value="PP2Cc"/>
    <property type="match status" value="1"/>
</dbReference>
<comment type="caution">
    <text evidence="2">The sequence shown here is derived from an EMBL/GenBank/DDBJ whole genome shotgun (WGS) entry which is preliminary data.</text>
</comment>
<accession>A0A9D2GIP5</accession>
<dbReference type="SUPFAM" id="SSF81606">
    <property type="entry name" value="PP2C-like"/>
    <property type="match status" value="1"/>
</dbReference>
<name>A0A9D2GIP5_9FIRM</name>
<reference evidence="2" key="1">
    <citation type="journal article" date="2021" name="PeerJ">
        <title>Extensive microbial diversity within the chicken gut microbiome revealed by metagenomics and culture.</title>
        <authorList>
            <person name="Gilroy R."/>
            <person name="Ravi A."/>
            <person name="Getino M."/>
            <person name="Pursley I."/>
            <person name="Horton D.L."/>
            <person name="Alikhan N.F."/>
            <person name="Baker D."/>
            <person name="Gharbi K."/>
            <person name="Hall N."/>
            <person name="Watson M."/>
            <person name="Adriaenssens E.M."/>
            <person name="Foster-Nyarko E."/>
            <person name="Jarju S."/>
            <person name="Secka A."/>
            <person name="Antonio M."/>
            <person name="Oren A."/>
            <person name="Chaudhuri R.R."/>
            <person name="La Ragione R."/>
            <person name="Hildebrand F."/>
            <person name="Pallen M.J."/>
        </authorList>
    </citation>
    <scope>NUCLEOTIDE SEQUENCE</scope>
    <source>
        <strain evidence="2">ChiBcec1-1093</strain>
    </source>
</reference>
<dbReference type="InterPro" id="IPR036457">
    <property type="entry name" value="PPM-type-like_dom_sf"/>
</dbReference>
<dbReference type="PROSITE" id="PS51746">
    <property type="entry name" value="PPM_2"/>
    <property type="match status" value="1"/>
</dbReference>
<sequence>MISYDLLSRVGCRDNNEDNVGMFQAGEEYCFALADGLGGHGKGEVASGIAVEQAVAAFAQAGEASEAVIHTAFQNGQEAILEAQKADLSARDMKTTFVYLLVGKEEIRWAHIGDSRLYRFEHGKLAERTLDHSVPQMLVAAGQIKEKQIRHHPDRNRLLRVMGTDWEEPRYQLGGPVPATPGQAFLLCTDGFWEWIEEKKMISALKKSRTPREWLQRMEEIVLKQGRGENMDNYSAIAVWTE</sequence>
<proteinExistence type="predicted"/>
<dbReference type="AlphaFoldDB" id="A0A9D2GIP5"/>
<evidence type="ECO:0000259" key="1">
    <source>
        <dbReference type="PROSITE" id="PS51746"/>
    </source>
</evidence>
<dbReference type="EMBL" id="DXBC01000184">
    <property type="protein sequence ID" value="HIZ80404.1"/>
    <property type="molecule type" value="Genomic_DNA"/>
</dbReference>